<keyword evidence="3" id="KW-0732">Signal</keyword>
<dbReference type="PANTHER" id="PTHR47966:SF51">
    <property type="entry name" value="BETA-SITE APP-CLEAVING ENZYME, ISOFORM A-RELATED"/>
    <property type="match status" value="1"/>
</dbReference>
<comment type="caution">
    <text evidence="5">The sequence shown here is derived from an EMBL/GenBank/DDBJ whole genome shotgun (WGS) entry which is preliminary data.</text>
</comment>
<dbReference type="Gene3D" id="2.40.70.10">
    <property type="entry name" value="Acid Proteases"/>
    <property type="match status" value="2"/>
</dbReference>
<feature type="domain" description="Peptidase A1" evidence="4">
    <location>
        <begin position="89"/>
        <end position="374"/>
    </location>
</feature>
<evidence type="ECO:0000256" key="3">
    <source>
        <dbReference type="SAM" id="SignalP"/>
    </source>
</evidence>
<dbReference type="InterPro" id="IPR033121">
    <property type="entry name" value="PEPTIDASE_A1"/>
</dbReference>
<dbReference type="OrthoDB" id="2747330at2759"/>
<gene>
    <name evidence="5" type="ORF">AMORRO_LOCUS14647</name>
</gene>
<sequence length="374" mass="41165">MKTLPFIFAFVLGFVSTTKPAPVTEPTAPYTITLVERSPFDNLDWPQYLEAQKRHLSVDRYPSLVSDENGMHLDRRGNKAGAIGLDVSLVGPITVGQQKFDVVFDVQTATLFVPSVKCKSYACVNQNKYDEKKSKTFKSLNDRHTQVYGSGPVVMDFGLDDVTVAGFTAKKTAFGVAIEEYQGRKIIPPGDGVLGMALEGQAYKKRSAPFSTLFKQGSLKNPVVGIYVSGGNTSSLTVGGVDKTKFTGQLKFVKTIDPAGHWFIPIEGIYVNNKLIKIKPIPPFPLGALIHSSTQLMNIPRQHAAIIYKSIPGAKLIDEANGIYGVPCDTEETLAFQFNGLTFRLTPKDWIMKRIDKTKLCQGGLVGHPRVKYW</sequence>
<dbReference type="SUPFAM" id="SSF50630">
    <property type="entry name" value="Acid proteases"/>
    <property type="match status" value="1"/>
</dbReference>
<evidence type="ECO:0000313" key="5">
    <source>
        <dbReference type="EMBL" id="CAG8740023.1"/>
    </source>
</evidence>
<keyword evidence="6" id="KW-1185">Reference proteome</keyword>
<dbReference type="InterPro" id="IPR021109">
    <property type="entry name" value="Peptidase_aspartic_dom_sf"/>
</dbReference>
<dbReference type="InterPro" id="IPR001461">
    <property type="entry name" value="Aspartic_peptidase_A1"/>
</dbReference>
<dbReference type="GO" id="GO:0006508">
    <property type="term" value="P:proteolysis"/>
    <property type="evidence" value="ECO:0007669"/>
    <property type="project" value="InterPro"/>
</dbReference>
<comment type="similarity">
    <text evidence="1">Belongs to the peptidase A1 family.</text>
</comment>
<dbReference type="EMBL" id="CAJVPV010030072">
    <property type="protein sequence ID" value="CAG8740023.1"/>
    <property type="molecule type" value="Genomic_DNA"/>
</dbReference>
<accession>A0A9N9IKQ6</accession>
<dbReference type="PANTHER" id="PTHR47966">
    <property type="entry name" value="BETA-SITE APP-CLEAVING ENZYME, ISOFORM A-RELATED"/>
    <property type="match status" value="1"/>
</dbReference>
<organism evidence="5 6">
    <name type="scientific">Acaulospora morrowiae</name>
    <dbReference type="NCBI Taxonomy" id="94023"/>
    <lineage>
        <taxon>Eukaryota</taxon>
        <taxon>Fungi</taxon>
        <taxon>Fungi incertae sedis</taxon>
        <taxon>Mucoromycota</taxon>
        <taxon>Glomeromycotina</taxon>
        <taxon>Glomeromycetes</taxon>
        <taxon>Diversisporales</taxon>
        <taxon>Acaulosporaceae</taxon>
        <taxon>Acaulospora</taxon>
    </lineage>
</organism>
<reference evidence="5" key="1">
    <citation type="submission" date="2021-06" db="EMBL/GenBank/DDBJ databases">
        <authorList>
            <person name="Kallberg Y."/>
            <person name="Tangrot J."/>
            <person name="Rosling A."/>
        </authorList>
    </citation>
    <scope>NUCLEOTIDE SEQUENCE</scope>
    <source>
        <strain evidence="5">CL551</strain>
    </source>
</reference>
<name>A0A9N9IKQ6_9GLOM</name>
<evidence type="ECO:0000259" key="4">
    <source>
        <dbReference type="PROSITE" id="PS51767"/>
    </source>
</evidence>
<feature type="non-terminal residue" evidence="5">
    <location>
        <position position="374"/>
    </location>
</feature>
<dbReference type="GO" id="GO:0004190">
    <property type="term" value="F:aspartic-type endopeptidase activity"/>
    <property type="evidence" value="ECO:0007669"/>
    <property type="project" value="InterPro"/>
</dbReference>
<protein>
    <submittedName>
        <fullName evidence="5">478_t:CDS:1</fullName>
    </submittedName>
</protein>
<proteinExistence type="inferred from homology"/>
<feature type="signal peptide" evidence="3">
    <location>
        <begin position="1"/>
        <end position="20"/>
    </location>
</feature>
<dbReference type="PROSITE" id="PS51767">
    <property type="entry name" value="PEPTIDASE_A1"/>
    <property type="match status" value="1"/>
</dbReference>
<feature type="disulfide bond" evidence="2">
    <location>
        <begin position="118"/>
        <end position="123"/>
    </location>
</feature>
<dbReference type="Proteomes" id="UP000789342">
    <property type="component" value="Unassembled WGS sequence"/>
</dbReference>
<evidence type="ECO:0000313" key="6">
    <source>
        <dbReference type="Proteomes" id="UP000789342"/>
    </source>
</evidence>
<evidence type="ECO:0000256" key="1">
    <source>
        <dbReference type="ARBA" id="ARBA00007447"/>
    </source>
</evidence>
<dbReference type="InterPro" id="IPR034164">
    <property type="entry name" value="Pepsin-like_dom"/>
</dbReference>
<dbReference type="CDD" id="cd05471">
    <property type="entry name" value="pepsin_like"/>
    <property type="match status" value="1"/>
</dbReference>
<dbReference type="AlphaFoldDB" id="A0A9N9IKQ6"/>
<keyword evidence="2" id="KW-1015">Disulfide bond</keyword>
<evidence type="ECO:0000256" key="2">
    <source>
        <dbReference type="PIRSR" id="PIRSR601461-2"/>
    </source>
</evidence>
<dbReference type="Pfam" id="PF00026">
    <property type="entry name" value="Asp"/>
    <property type="match status" value="1"/>
</dbReference>
<feature type="chain" id="PRO_5040324670" evidence="3">
    <location>
        <begin position="21"/>
        <end position="374"/>
    </location>
</feature>